<dbReference type="GO" id="GO:0003677">
    <property type="term" value="F:DNA binding"/>
    <property type="evidence" value="ECO:0007669"/>
    <property type="project" value="UniProtKB-UniRule"/>
</dbReference>
<name>A0A9D7XG29_9BACT</name>
<dbReference type="Pfam" id="PF21176">
    <property type="entry name" value="RecR_HhH"/>
    <property type="match status" value="1"/>
</dbReference>
<protein>
    <recommendedName>
        <fullName evidence="7">Recombination protein RecR</fullName>
    </recommendedName>
</protein>
<dbReference type="Gene3D" id="3.40.1360.10">
    <property type="match status" value="1"/>
</dbReference>
<dbReference type="Proteomes" id="UP000808349">
    <property type="component" value="Unassembled WGS sequence"/>
</dbReference>
<reference evidence="9 10" key="1">
    <citation type="submission" date="2020-10" db="EMBL/GenBank/DDBJ databases">
        <title>Connecting structure to function with the recovery of over 1000 high-quality activated sludge metagenome-assembled genomes encoding full-length rRNA genes using long-read sequencing.</title>
        <authorList>
            <person name="Singleton C.M."/>
            <person name="Petriglieri F."/>
            <person name="Kristensen J.M."/>
            <person name="Kirkegaard R.H."/>
            <person name="Michaelsen T.Y."/>
            <person name="Andersen M.H."/>
            <person name="Karst S.M."/>
            <person name="Dueholm M.S."/>
            <person name="Nielsen P.H."/>
            <person name="Albertsen M."/>
        </authorList>
    </citation>
    <scope>NUCLEOTIDE SEQUENCE [LARGE SCALE GENOMIC DNA]</scope>
    <source>
        <strain evidence="9">Ribe_18-Q3-R11-54_BAT3C.373</strain>
    </source>
</reference>
<dbReference type="Gene3D" id="1.10.8.420">
    <property type="entry name" value="RecR Domain 1"/>
    <property type="match status" value="1"/>
</dbReference>
<dbReference type="GO" id="GO:0008270">
    <property type="term" value="F:zinc ion binding"/>
    <property type="evidence" value="ECO:0007669"/>
    <property type="project" value="UniProtKB-KW"/>
</dbReference>
<dbReference type="GO" id="GO:0006310">
    <property type="term" value="P:DNA recombination"/>
    <property type="evidence" value="ECO:0007669"/>
    <property type="project" value="UniProtKB-UniRule"/>
</dbReference>
<dbReference type="Pfam" id="PF13662">
    <property type="entry name" value="Toprim_4"/>
    <property type="match status" value="1"/>
</dbReference>
<dbReference type="CDD" id="cd01025">
    <property type="entry name" value="TOPRIM_recR"/>
    <property type="match status" value="1"/>
</dbReference>
<dbReference type="PROSITE" id="PS50880">
    <property type="entry name" value="TOPRIM"/>
    <property type="match status" value="1"/>
</dbReference>
<keyword evidence="3 7" id="KW-0863">Zinc-finger</keyword>
<proteinExistence type="inferred from homology"/>
<keyword evidence="5 7" id="KW-0233">DNA recombination</keyword>
<dbReference type="AlphaFoldDB" id="A0A9D7XG29"/>
<feature type="domain" description="Toprim" evidence="8">
    <location>
        <begin position="81"/>
        <end position="176"/>
    </location>
</feature>
<dbReference type="InterPro" id="IPR034137">
    <property type="entry name" value="TOPRIM_RecR"/>
</dbReference>
<keyword evidence="4 7" id="KW-0862">Zinc</keyword>
<keyword evidence="2 7" id="KW-0227">DNA damage</keyword>
<dbReference type="Pfam" id="PF02132">
    <property type="entry name" value="RecR_ZnF"/>
    <property type="match status" value="1"/>
</dbReference>
<evidence type="ECO:0000256" key="5">
    <source>
        <dbReference type="ARBA" id="ARBA00023172"/>
    </source>
</evidence>
<evidence type="ECO:0000256" key="1">
    <source>
        <dbReference type="ARBA" id="ARBA00022723"/>
    </source>
</evidence>
<dbReference type="InterPro" id="IPR023627">
    <property type="entry name" value="Rcmb_RecR"/>
</dbReference>
<evidence type="ECO:0000313" key="10">
    <source>
        <dbReference type="Proteomes" id="UP000808349"/>
    </source>
</evidence>
<comment type="similarity">
    <text evidence="7">Belongs to the RecR family.</text>
</comment>
<comment type="caution">
    <text evidence="9">The sequence shown here is derived from an EMBL/GenBank/DDBJ whole genome shotgun (WGS) entry which is preliminary data.</text>
</comment>
<keyword evidence="1 7" id="KW-0479">Metal-binding</keyword>
<evidence type="ECO:0000313" key="9">
    <source>
        <dbReference type="EMBL" id="MBK9719306.1"/>
    </source>
</evidence>
<feature type="zinc finger region" description="C4-type" evidence="7">
    <location>
        <begin position="58"/>
        <end position="73"/>
    </location>
</feature>
<dbReference type="EMBL" id="JADKFW010000018">
    <property type="protein sequence ID" value="MBK9719306.1"/>
    <property type="molecule type" value="Genomic_DNA"/>
</dbReference>
<dbReference type="InterPro" id="IPR015967">
    <property type="entry name" value="Rcmb_RecR_Znf"/>
</dbReference>
<evidence type="ECO:0000256" key="6">
    <source>
        <dbReference type="ARBA" id="ARBA00023204"/>
    </source>
</evidence>
<keyword evidence="6 7" id="KW-0234">DNA repair</keyword>
<gene>
    <name evidence="7 9" type="primary">recR</name>
    <name evidence="9" type="ORF">IPO85_17680</name>
</gene>
<sequence>MKYTSKLIEEAVESLSLLPGIGRKSALRLALFLAQQDPQKAKQIGKSLIQMVEHLKQCKQCSAYSDDVICEICANPTRDQTIICVVESIRDLLAIEETMQYKGLYHVLGGLISPLDGIGPEHLTIAGLINRIKNGPIKELIMALRPCIEGDTTIYYVSKLVDSQEVKISLIARGVSFGAELEFADEMTISRSIATRSPYVLHDKSVV</sequence>
<dbReference type="PANTHER" id="PTHR30446">
    <property type="entry name" value="RECOMBINATION PROTEIN RECR"/>
    <property type="match status" value="1"/>
</dbReference>
<dbReference type="InterPro" id="IPR000093">
    <property type="entry name" value="DNA_Rcmb_RecR"/>
</dbReference>
<dbReference type="HAMAP" id="MF_00017">
    <property type="entry name" value="RecR"/>
    <property type="match status" value="1"/>
</dbReference>
<dbReference type="Pfam" id="PF21175">
    <property type="entry name" value="RecR_C"/>
    <property type="match status" value="1"/>
</dbReference>
<dbReference type="PANTHER" id="PTHR30446:SF0">
    <property type="entry name" value="RECOMBINATION PROTEIN RECR"/>
    <property type="match status" value="1"/>
</dbReference>
<accession>A0A9D7XG29</accession>
<evidence type="ECO:0000256" key="2">
    <source>
        <dbReference type="ARBA" id="ARBA00022763"/>
    </source>
</evidence>
<dbReference type="PROSITE" id="PS01300">
    <property type="entry name" value="RECR"/>
    <property type="match status" value="1"/>
</dbReference>
<dbReference type="NCBIfam" id="TIGR00615">
    <property type="entry name" value="recR"/>
    <property type="match status" value="1"/>
</dbReference>
<comment type="function">
    <text evidence="7">May play a role in DNA repair. It seems to be involved in an RecBC-independent recombinational process of DNA repair. It may act with RecF and RecO.</text>
</comment>
<dbReference type="GO" id="GO:0006281">
    <property type="term" value="P:DNA repair"/>
    <property type="evidence" value="ECO:0007669"/>
    <property type="project" value="UniProtKB-UniRule"/>
</dbReference>
<evidence type="ECO:0000256" key="3">
    <source>
        <dbReference type="ARBA" id="ARBA00022771"/>
    </source>
</evidence>
<evidence type="ECO:0000256" key="4">
    <source>
        <dbReference type="ARBA" id="ARBA00022833"/>
    </source>
</evidence>
<evidence type="ECO:0000256" key="7">
    <source>
        <dbReference type="HAMAP-Rule" id="MF_00017"/>
    </source>
</evidence>
<evidence type="ECO:0000259" key="8">
    <source>
        <dbReference type="PROSITE" id="PS50880"/>
    </source>
</evidence>
<dbReference type="SUPFAM" id="SSF111304">
    <property type="entry name" value="Recombination protein RecR"/>
    <property type="match status" value="1"/>
</dbReference>
<dbReference type="InterPro" id="IPR006171">
    <property type="entry name" value="TOPRIM_dom"/>
</dbReference>
<organism evidence="9 10">
    <name type="scientific">Candidatus Defluviibacterium haderslevense</name>
    <dbReference type="NCBI Taxonomy" id="2981993"/>
    <lineage>
        <taxon>Bacteria</taxon>
        <taxon>Pseudomonadati</taxon>
        <taxon>Bacteroidota</taxon>
        <taxon>Saprospiria</taxon>
        <taxon>Saprospirales</taxon>
        <taxon>Saprospiraceae</taxon>
        <taxon>Candidatus Defluviibacterium</taxon>
    </lineage>
</organism>